<dbReference type="Pfam" id="PF08718">
    <property type="entry name" value="GLTP"/>
    <property type="match status" value="1"/>
</dbReference>
<sequence>PSAPLFMDSLGAAFGPIAQETRSKVATMQLHLGGRHGAHYRTVQAMAAFELARGLVGFRSLPPTQPPSGCRTLLRLHRALKWLERFLHRLGSSEAGGPPPSQLCAEAYREALAPHHSWWVRRVAALAFLAMPPRRELLRVLTAREEEREARAALRAAVRSIARVHAATQAEFAAHRMLELP</sequence>
<feature type="domain" description="Glycolipid transfer protein" evidence="2">
    <location>
        <begin position="6"/>
        <end position="141"/>
    </location>
</feature>
<dbReference type="Ensembl" id="ENSVKKT00000022730.1">
    <property type="protein sequence ID" value="ENSVKKP00000022179.1"/>
    <property type="gene ID" value="ENSVKKG00000014804.1"/>
</dbReference>
<protein>
    <recommendedName>
        <fullName evidence="2">Glycolipid transfer protein domain-containing protein</fullName>
    </recommendedName>
</protein>
<dbReference type="OMA" id="MLGRMMR"/>
<dbReference type="InterPro" id="IPR036497">
    <property type="entry name" value="GLTP_sf"/>
</dbReference>
<dbReference type="FunFam" id="1.10.3520.10:FF:000002">
    <property type="entry name" value="Ceramide-1-phosphate transfer protein"/>
    <property type="match status" value="1"/>
</dbReference>
<name>A0A8D2Q6D9_VARKO</name>
<organism evidence="3 4">
    <name type="scientific">Varanus komodoensis</name>
    <name type="common">Komodo dragon</name>
    <dbReference type="NCBI Taxonomy" id="61221"/>
    <lineage>
        <taxon>Eukaryota</taxon>
        <taxon>Metazoa</taxon>
        <taxon>Chordata</taxon>
        <taxon>Craniata</taxon>
        <taxon>Vertebrata</taxon>
        <taxon>Euteleostomi</taxon>
        <taxon>Lepidosauria</taxon>
        <taxon>Squamata</taxon>
        <taxon>Bifurcata</taxon>
        <taxon>Unidentata</taxon>
        <taxon>Episquamata</taxon>
        <taxon>Toxicofera</taxon>
        <taxon>Anguimorpha</taxon>
        <taxon>Paleoanguimorpha</taxon>
        <taxon>Varanoidea</taxon>
        <taxon>Varanidae</taxon>
        <taxon>Varanus</taxon>
    </lineage>
</organism>
<dbReference type="Gene3D" id="1.10.3520.10">
    <property type="entry name" value="Glycolipid transfer protein"/>
    <property type="match status" value="1"/>
</dbReference>
<dbReference type="GO" id="GO:0016020">
    <property type="term" value="C:membrane"/>
    <property type="evidence" value="ECO:0007669"/>
    <property type="project" value="TreeGrafter"/>
</dbReference>
<dbReference type="Proteomes" id="UP000694545">
    <property type="component" value="Unplaced"/>
</dbReference>
<keyword evidence="4" id="KW-1185">Reference proteome</keyword>
<comment type="similarity">
    <text evidence="1">Belongs to the GLTP family.</text>
</comment>
<dbReference type="PANTHER" id="PTHR10219">
    <property type="entry name" value="GLYCOLIPID TRANSFER PROTEIN-RELATED"/>
    <property type="match status" value="1"/>
</dbReference>
<accession>A0A8D2Q6D9</accession>
<reference evidence="3" key="2">
    <citation type="submission" date="2025-09" db="UniProtKB">
        <authorList>
            <consortium name="Ensembl"/>
        </authorList>
    </citation>
    <scope>IDENTIFICATION</scope>
</reference>
<evidence type="ECO:0000313" key="3">
    <source>
        <dbReference type="Ensembl" id="ENSVKKP00000022179.1"/>
    </source>
</evidence>
<proteinExistence type="inferred from homology"/>
<dbReference type="GO" id="GO:0032691">
    <property type="term" value="P:negative regulation of interleukin-1 beta production"/>
    <property type="evidence" value="ECO:0007669"/>
    <property type="project" value="UniProtKB-ARBA"/>
</dbReference>
<evidence type="ECO:0000313" key="4">
    <source>
        <dbReference type="Proteomes" id="UP000694545"/>
    </source>
</evidence>
<reference evidence="3" key="1">
    <citation type="submission" date="2025-08" db="UniProtKB">
        <authorList>
            <consortium name="Ensembl"/>
        </authorList>
    </citation>
    <scope>IDENTIFICATION</scope>
</reference>
<dbReference type="GO" id="GO:1902387">
    <property type="term" value="F:ceramide 1-phosphate binding"/>
    <property type="evidence" value="ECO:0007669"/>
    <property type="project" value="TreeGrafter"/>
</dbReference>
<dbReference type="InterPro" id="IPR014830">
    <property type="entry name" value="Glycolipid_transfer_prot_dom"/>
</dbReference>
<dbReference type="AlphaFoldDB" id="A0A8D2Q6D9"/>
<evidence type="ECO:0000256" key="1">
    <source>
        <dbReference type="ARBA" id="ARBA00007148"/>
    </source>
</evidence>
<dbReference type="GO" id="GO:1902388">
    <property type="term" value="F:ceramide 1-phosphate transfer activity"/>
    <property type="evidence" value="ECO:0007669"/>
    <property type="project" value="TreeGrafter"/>
</dbReference>
<dbReference type="PANTHER" id="PTHR10219:SF19">
    <property type="entry name" value="GLYCOLIPID TRANSFER PROTEIN DOMAIN-CONTAINING PROTEIN 2"/>
    <property type="match status" value="1"/>
</dbReference>
<evidence type="ECO:0000259" key="2">
    <source>
        <dbReference type="Pfam" id="PF08718"/>
    </source>
</evidence>
<dbReference type="SUPFAM" id="SSF110004">
    <property type="entry name" value="Glycolipid transfer protein, GLTP"/>
    <property type="match status" value="1"/>
</dbReference>
<dbReference type="GO" id="GO:0005829">
    <property type="term" value="C:cytosol"/>
    <property type="evidence" value="ECO:0007669"/>
    <property type="project" value="TreeGrafter"/>
</dbReference>